<evidence type="ECO:0000256" key="5">
    <source>
        <dbReference type="ARBA" id="ARBA00019371"/>
    </source>
</evidence>
<sequence length="327" mass="34639">MADTLNKPAENATKPGRGRIYSSITDTIGNTPLVRLNRLPQEQGIDAEILVKLEFFNPISSVKDRIGVSMIDAMEASGVVKPGATLVEPTSGNTGIALAFVAAARGYRLILVMPETMSLERRKMLAYLGAELVLTPGPMGMKGSIARAEELLREIPDSVMPQQFKNPANPEVHRRTTAEEIWNDTNGQLDVFVAGVGTGGTITGVGQVIKPRLPAMKVFAVEPEDSPVLSGGQPGPHKIQGIGAGFVPDVLDRSVIDGVVTVGNQTAFDTARKVSRLEGIPGGISTGANIAAALEIASRPEFKGKRIVTVAPSFAERYISSALFEGL</sequence>
<proteinExistence type="inferred from homology"/>
<reference evidence="17 18" key="1">
    <citation type="submission" date="2019-07" db="EMBL/GenBank/DDBJ databases">
        <title>Whole genome shotgun sequence of Microvirga aerophila NBRC 106136.</title>
        <authorList>
            <person name="Hosoyama A."/>
            <person name="Uohara A."/>
            <person name="Ohji S."/>
            <person name="Ichikawa N."/>
        </authorList>
    </citation>
    <scope>NUCLEOTIDE SEQUENCE [LARGE SCALE GENOMIC DNA]</scope>
    <source>
        <strain evidence="17 18">NBRC 106136</strain>
    </source>
</reference>
<dbReference type="GO" id="GO:0016846">
    <property type="term" value="F:carbon-sulfur lyase activity"/>
    <property type="evidence" value="ECO:0007669"/>
    <property type="project" value="UniProtKB-ARBA"/>
</dbReference>
<dbReference type="GO" id="GO:0004124">
    <property type="term" value="F:cysteine synthase activity"/>
    <property type="evidence" value="ECO:0007669"/>
    <property type="project" value="UniProtKB-EC"/>
</dbReference>
<evidence type="ECO:0000256" key="8">
    <source>
        <dbReference type="ARBA" id="ARBA00022898"/>
    </source>
</evidence>
<dbReference type="InterPro" id="IPR036052">
    <property type="entry name" value="TrpB-like_PALP_sf"/>
</dbReference>
<dbReference type="AlphaFoldDB" id="A0A512BYP3"/>
<dbReference type="Gene3D" id="3.40.50.1100">
    <property type="match status" value="2"/>
</dbReference>
<evidence type="ECO:0000256" key="15">
    <source>
        <dbReference type="SAM" id="MobiDB-lite"/>
    </source>
</evidence>
<dbReference type="InterPro" id="IPR005859">
    <property type="entry name" value="CysK"/>
</dbReference>
<evidence type="ECO:0000256" key="3">
    <source>
        <dbReference type="ARBA" id="ARBA00007103"/>
    </source>
</evidence>
<keyword evidence="9" id="KW-0198">Cysteine biosynthesis</keyword>
<dbReference type="Pfam" id="PF00291">
    <property type="entry name" value="PALP"/>
    <property type="match status" value="1"/>
</dbReference>
<dbReference type="EMBL" id="BJYU01000087">
    <property type="protein sequence ID" value="GEO17086.1"/>
    <property type="molecule type" value="Genomic_DNA"/>
</dbReference>
<dbReference type="NCBIfam" id="TIGR01136">
    <property type="entry name" value="cysKM"/>
    <property type="match status" value="1"/>
</dbReference>
<organism evidence="17 18">
    <name type="scientific">Microvirga aerophila</name>
    <dbReference type="NCBI Taxonomy" id="670291"/>
    <lineage>
        <taxon>Bacteria</taxon>
        <taxon>Pseudomonadati</taxon>
        <taxon>Pseudomonadota</taxon>
        <taxon>Alphaproteobacteria</taxon>
        <taxon>Hyphomicrobiales</taxon>
        <taxon>Methylobacteriaceae</taxon>
        <taxon>Microvirga</taxon>
    </lineage>
</organism>
<keyword evidence="7" id="KW-0808">Transferase</keyword>
<comment type="caution">
    <text evidence="17">The sequence shown here is derived from an EMBL/GenBank/DDBJ whole genome shotgun (WGS) entry which is preliminary data.</text>
</comment>
<evidence type="ECO:0000256" key="14">
    <source>
        <dbReference type="PIRSR" id="PIRSR605856-51"/>
    </source>
</evidence>
<dbReference type="FunFam" id="3.40.50.1100:FF:000002">
    <property type="entry name" value="Cysteine synthase"/>
    <property type="match status" value="1"/>
</dbReference>
<feature type="domain" description="Tryptophan synthase beta chain-like PALP" evidence="16">
    <location>
        <begin position="24"/>
        <end position="312"/>
    </location>
</feature>
<feature type="modified residue" description="N6-(pyridoxal phosphate)lysine" evidence="14">
    <location>
        <position position="63"/>
    </location>
</feature>
<comment type="catalytic activity">
    <reaction evidence="12">
        <text>O-acetyl-L-serine + hydrogen sulfide = L-cysteine + acetate</text>
        <dbReference type="Rhea" id="RHEA:14829"/>
        <dbReference type="ChEBI" id="CHEBI:29919"/>
        <dbReference type="ChEBI" id="CHEBI:30089"/>
        <dbReference type="ChEBI" id="CHEBI:35235"/>
        <dbReference type="ChEBI" id="CHEBI:58340"/>
        <dbReference type="EC" id="2.5.1.47"/>
    </reaction>
</comment>
<evidence type="ECO:0000256" key="11">
    <source>
        <dbReference type="ARBA" id="ARBA00033075"/>
    </source>
</evidence>
<keyword evidence="6" id="KW-0028">Amino-acid biosynthesis</keyword>
<protein>
    <recommendedName>
        <fullName evidence="5">Cysteine synthase</fullName>
        <ecNumber evidence="4">2.5.1.47</ecNumber>
    </recommendedName>
    <alternativeName>
        <fullName evidence="10">O-acetylserine (thiol)-lyase</fullName>
    </alternativeName>
    <alternativeName>
        <fullName evidence="11">O-acetylserine sulfhydrylase</fullName>
    </alternativeName>
</protein>
<evidence type="ECO:0000256" key="10">
    <source>
        <dbReference type="ARBA" id="ARBA00030296"/>
    </source>
</evidence>
<dbReference type="CDD" id="cd01561">
    <property type="entry name" value="CBS_like"/>
    <property type="match status" value="1"/>
</dbReference>
<dbReference type="Proteomes" id="UP000321085">
    <property type="component" value="Unassembled WGS sequence"/>
</dbReference>
<dbReference type="InterPro" id="IPR005856">
    <property type="entry name" value="Cys_synth"/>
</dbReference>
<evidence type="ECO:0000259" key="16">
    <source>
        <dbReference type="Pfam" id="PF00291"/>
    </source>
</evidence>
<keyword evidence="18" id="KW-1185">Reference proteome</keyword>
<comment type="cofactor">
    <cofactor evidence="1 13">
        <name>pyridoxal 5'-phosphate</name>
        <dbReference type="ChEBI" id="CHEBI:597326"/>
    </cofactor>
</comment>
<feature type="binding site" evidence="13">
    <location>
        <position position="285"/>
    </location>
    <ligand>
        <name>pyridoxal 5'-phosphate</name>
        <dbReference type="ChEBI" id="CHEBI:597326"/>
    </ligand>
</feature>
<evidence type="ECO:0000256" key="9">
    <source>
        <dbReference type="ARBA" id="ARBA00023192"/>
    </source>
</evidence>
<evidence type="ECO:0000256" key="4">
    <source>
        <dbReference type="ARBA" id="ARBA00012681"/>
    </source>
</evidence>
<feature type="binding site" evidence="13">
    <location>
        <position position="93"/>
    </location>
    <ligand>
        <name>pyridoxal 5'-phosphate</name>
        <dbReference type="ChEBI" id="CHEBI:597326"/>
    </ligand>
</feature>
<accession>A0A512BYP3</accession>
<evidence type="ECO:0000313" key="17">
    <source>
        <dbReference type="EMBL" id="GEO17086.1"/>
    </source>
</evidence>
<evidence type="ECO:0000256" key="1">
    <source>
        <dbReference type="ARBA" id="ARBA00001933"/>
    </source>
</evidence>
<dbReference type="PANTHER" id="PTHR10314">
    <property type="entry name" value="CYSTATHIONINE BETA-SYNTHASE"/>
    <property type="match status" value="1"/>
</dbReference>
<comment type="pathway">
    <text evidence="2">Amino-acid biosynthesis; L-cysteine biosynthesis; L-cysteine from L-serine: step 2/2.</text>
</comment>
<evidence type="ECO:0000256" key="6">
    <source>
        <dbReference type="ARBA" id="ARBA00022605"/>
    </source>
</evidence>
<feature type="region of interest" description="Disordered" evidence="15">
    <location>
        <begin position="1"/>
        <end position="20"/>
    </location>
</feature>
<feature type="binding site" evidence="13">
    <location>
        <begin position="197"/>
        <end position="201"/>
    </location>
    <ligand>
        <name>pyridoxal 5'-phosphate</name>
        <dbReference type="ChEBI" id="CHEBI:597326"/>
    </ligand>
</feature>
<dbReference type="InterPro" id="IPR001926">
    <property type="entry name" value="TrpB-like_PALP"/>
</dbReference>
<dbReference type="GO" id="GO:0006535">
    <property type="term" value="P:cysteine biosynthetic process from serine"/>
    <property type="evidence" value="ECO:0007669"/>
    <property type="project" value="InterPro"/>
</dbReference>
<dbReference type="InterPro" id="IPR050214">
    <property type="entry name" value="Cys_Synth/Cystath_Beta-Synth"/>
</dbReference>
<keyword evidence="8 13" id="KW-0663">Pyridoxal phosphate</keyword>
<evidence type="ECO:0000256" key="13">
    <source>
        <dbReference type="PIRSR" id="PIRSR605856-50"/>
    </source>
</evidence>
<evidence type="ECO:0000256" key="2">
    <source>
        <dbReference type="ARBA" id="ARBA00004962"/>
    </source>
</evidence>
<dbReference type="EC" id="2.5.1.47" evidence="4"/>
<dbReference type="FunFam" id="3.40.50.1100:FF:000006">
    <property type="entry name" value="Cysteine synthase"/>
    <property type="match status" value="1"/>
</dbReference>
<evidence type="ECO:0000313" key="18">
    <source>
        <dbReference type="Proteomes" id="UP000321085"/>
    </source>
</evidence>
<dbReference type="NCBIfam" id="TIGR01139">
    <property type="entry name" value="cysK"/>
    <property type="match status" value="1"/>
</dbReference>
<gene>
    <name evidence="17" type="primary">cysK</name>
    <name evidence="17" type="ORF">MAE02_47820</name>
</gene>
<dbReference type="RefSeq" id="WP_114188705.1">
    <property type="nucleotide sequence ID" value="NZ_BJYU01000087.1"/>
</dbReference>
<dbReference type="OrthoDB" id="9805733at2"/>
<evidence type="ECO:0000256" key="7">
    <source>
        <dbReference type="ARBA" id="ARBA00022679"/>
    </source>
</evidence>
<dbReference type="SUPFAM" id="SSF53686">
    <property type="entry name" value="Tryptophan synthase beta subunit-like PLP-dependent enzymes"/>
    <property type="match status" value="1"/>
</dbReference>
<evidence type="ECO:0000256" key="12">
    <source>
        <dbReference type="ARBA" id="ARBA00047931"/>
    </source>
</evidence>
<comment type="similarity">
    <text evidence="3">Belongs to the cysteine synthase/cystathionine beta-synthase family.</text>
</comment>
<name>A0A512BYP3_9HYPH</name>